<proteinExistence type="inferred from homology"/>
<dbReference type="EMBL" id="MZNU01000280">
    <property type="protein sequence ID" value="OWP01326.1"/>
    <property type="molecule type" value="Genomic_DNA"/>
</dbReference>
<dbReference type="PANTHER" id="PTHR43656:SF5">
    <property type="entry name" value="NADH:FLAVIN OXIDOREDUCTASE_NADH OXIDASE N-TERMINAL DOMAIN-CONTAINING PROTEIN"/>
    <property type="match status" value="1"/>
</dbReference>
<dbReference type="AlphaFoldDB" id="A0A218Z252"/>
<name>A0A218Z252_9HELO</name>
<dbReference type="Pfam" id="PF00724">
    <property type="entry name" value="Oxidored_FMN"/>
    <property type="match status" value="1"/>
</dbReference>
<dbReference type="Gene3D" id="3.20.20.70">
    <property type="entry name" value="Aldolase class I"/>
    <property type="match status" value="2"/>
</dbReference>
<dbReference type="InterPro" id="IPR013785">
    <property type="entry name" value="Aldolase_TIM"/>
</dbReference>
<keyword evidence="2" id="KW-0285">Flavoprotein</keyword>
<evidence type="ECO:0000256" key="2">
    <source>
        <dbReference type="ARBA" id="ARBA00022630"/>
    </source>
</evidence>
<protein>
    <recommendedName>
        <fullName evidence="5">NADH:flavin oxidoreductase/NADH oxidase N-terminal domain-containing protein</fullName>
    </recommendedName>
</protein>
<dbReference type="GO" id="GO:0016491">
    <property type="term" value="F:oxidoreductase activity"/>
    <property type="evidence" value="ECO:0007669"/>
    <property type="project" value="UniProtKB-KW"/>
</dbReference>
<dbReference type="Proteomes" id="UP000242519">
    <property type="component" value="Unassembled WGS sequence"/>
</dbReference>
<keyword evidence="7" id="KW-1185">Reference proteome</keyword>
<evidence type="ECO:0000256" key="3">
    <source>
        <dbReference type="ARBA" id="ARBA00022643"/>
    </source>
</evidence>
<evidence type="ECO:0000313" key="6">
    <source>
        <dbReference type="EMBL" id="OWP01326.1"/>
    </source>
</evidence>
<accession>A0A218Z252</accession>
<dbReference type="OrthoDB" id="1663137at2759"/>
<dbReference type="PANTHER" id="PTHR43656">
    <property type="entry name" value="BINDING OXIDOREDUCTASE, PUTATIVE (AFU_ORTHOLOGUE AFUA_2G08260)-RELATED"/>
    <property type="match status" value="1"/>
</dbReference>
<dbReference type="InterPro" id="IPR001155">
    <property type="entry name" value="OxRdtase_FMN_N"/>
</dbReference>
<evidence type="ECO:0000256" key="4">
    <source>
        <dbReference type="ARBA" id="ARBA00023002"/>
    </source>
</evidence>
<comment type="similarity">
    <text evidence="1">Belongs to the NADH:flavin oxidoreductase/NADH oxidase family.</text>
</comment>
<evidence type="ECO:0000259" key="5">
    <source>
        <dbReference type="Pfam" id="PF00724"/>
    </source>
</evidence>
<feature type="domain" description="NADH:flavin oxidoreductase/NADH oxidase N-terminal" evidence="5">
    <location>
        <begin position="12"/>
        <end position="189"/>
    </location>
</feature>
<reference evidence="6 7" key="1">
    <citation type="submission" date="2017-04" db="EMBL/GenBank/DDBJ databases">
        <title>Draft genome sequence of Marssonina coronaria NL1: causal agent of apple blotch.</title>
        <authorList>
            <person name="Cheng Q."/>
        </authorList>
    </citation>
    <scope>NUCLEOTIDE SEQUENCE [LARGE SCALE GENOMIC DNA]</scope>
    <source>
        <strain evidence="6 7">NL1</strain>
    </source>
</reference>
<dbReference type="InterPro" id="IPR051799">
    <property type="entry name" value="NADH_flavin_oxidoreductase"/>
</dbReference>
<evidence type="ECO:0000256" key="1">
    <source>
        <dbReference type="ARBA" id="ARBA00005979"/>
    </source>
</evidence>
<keyword evidence="3" id="KW-0288">FMN</keyword>
<evidence type="ECO:0000313" key="7">
    <source>
        <dbReference type="Proteomes" id="UP000242519"/>
    </source>
</evidence>
<dbReference type="GO" id="GO:0010181">
    <property type="term" value="F:FMN binding"/>
    <property type="evidence" value="ECO:0007669"/>
    <property type="project" value="InterPro"/>
</dbReference>
<comment type="caution">
    <text evidence="6">The sequence shown here is derived from an EMBL/GenBank/DDBJ whole genome shotgun (WGS) entry which is preliminary data.</text>
</comment>
<dbReference type="SUPFAM" id="SSF51395">
    <property type="entry name" value="FMN-linked oxidoreductases"/>
    <property type="match status" value="1"/>
</dbReference>
<gene>
    <name evidence="6" type="ORF">B2J93_7310</name>
</gene>
<sequence length="304" mass="33960">MGNSIILCEAKFEDKGFEAFNELATAAKENGSLIVGQASHPGRQFEDRLQKNLISASNVMGMTFAKQHQASQEEINRVVAGFAHAAEYLEKDLAQIFLQNTDQRTDSNGGSLENRVRLIVEVAAELRKRVSGSFIVRIKIKSFEFREKGFSPEEAKDLCQALEKDKFEFIESSGGTYESLAFKHKRKSTVKRKYFLIEFPEEIVKLLTMTKTYVTGGLKKVGAMFKALNTVDGVSIAGPACQKFELPREILKGKTTGATKMQLEDNEFGLTNVVAGTQIRHFGKDQQPRDLSVDKNLDAFMKDI</sequence>
<keyword evidence="4" id="KW-0560">Oxidoreductase</keyword>
<organism evidence="6 7">
    <name type="scientific">Diplocarpon coronariae</name>
    <dbReference type="NCBI Taxonomy" id="2795749"/>
    <lineage>
        <taxon>Eukaryota</taxon>
        <taxon>Fungi</taxon>
        <taxon>Dikarya</taxon>
        <taxon>Ascomycota</taxon>
        <taxon>Pezizomycotina</taxon>
        <taxon>Leotiomycetes</taxon>
        <taxon>Helotiales</taxon>
        <taxon>Drepanopezizaceae</taxon>
        <taxon>Diplocarpon</taxon>
    </lineage>
</organism>
<dbReference type="STRING" id="503106.A0A218Z252"/>
<dbReference type="InParanoid" id="A0A218Z252"/>